<dbReference type="InterPro" id="IPR045055">
    <property type="entry name" value="DNA2/NAM7-like"/>
</dbReference>
<feature type="non-terminal residue" evidence="4">
    <location>
        <position position="845"/>
    </location>
</feature>
<gene>
    <name evidence="4" type="ORF">BKA67DRAFT_521546</name>
</gene>
<accession>A0A9P8UH22</accession>
<dbReference type="AlphaFoldDB" id="A0A9P8UH22"/>
<name>A0A9P8UH22_9PEZI</name>
<keyword evidence="4" id="KW-0378">Hydrolase</keyword>
<sequence>MGSDDRPGQLSSLGPRHDNDHANITDIRILPTTNEILSTRYSYIPVYDPSKWHLQGIQGLLDRHFRLLREDNLGPVRDVVRTHLQGSSCTMGMYQDNSMSANEYKVQNLRVAFDMIDGFGLHIAVRQPIEVASRRTPAHREQWWIESQNIDWERLVCVISKGYVMFCVVSRATCRTLAQLNEKRDKSKKKRIRPADLKASDVDFMLNLRHSLGAGSIVVEFPTLLLASFKPMLCTLQHMSTHTQVPMGEYLVGSSGNLQDNSKVDEHIPPPTYATNTSFQFDLRPVIRDQTTLLYSAQNEPNVEELCARSDLDTGQAESLLNSLRRQLALIQGPPGTGKSYTGEAIIDVLLANKAKANLGPIICICQTNHALDQLLEHLYLRKNIKRVVRLGSQSKSDVIGGLTLQNIMDLQPMTEQEMMKRGRTSKKRRSAAKRVIEALAELETAEPQKSAEITRAIHDLNQTFETHVKAVDATWSERKVNILRGYDVIGVTTSGLARFREFVGQLKSKVVICEEAGEVLESHTLGALMPHTQHLILIGDHQQLRPTTNNWAFQVANPDGRIFSFDMSLFERLVKPLLLSDKRLPFDTLEVQRRMHPVISDLVRSTMYPKLQDAENVKRYPGLAGFKRRLFWFHHSKPEDGSNINRSNEFSFSNRFEIEVVKTVLSHLTRQNVYGDGEIAVLTPYAGQLRQLKIQLGTTYDISMNELDAAELERRNMMVKTGGYTGRRRIRVATVDNFQGEEASVVIISLVRSNAERRCGFLNQSNRINVLLSRAKHGMIIIGNAETYSLNDMWWEIIQMMQNNGNIGPSFELECPRHKDKTMLASSAQQFFVSGCDEECGKPL</sequence>
<dbReference type="GeneID" id="70127176"/>
<keyword evidence="1" id="KW-0347">Helicase</keyword>
<keyword evidence="1" id="KW-0547">Nucleotide-binding</keyword>
<dbReference type="GO" id="GO:0031048">
    <property type="term" value="P:regulatory ncRNA-mediated heterochromatin formation"/>
    <property type="evidence" value="ECO:0007669"/>
    <property type="project" value="TreeGrafter"/>
</dbReference>
<dbReference type="FunFam" id="3.40.50.300:FF:001660">
    <property type="entry name" value="NF-X1 finger and helicase protein, putative"/>
    <property type="match status" value="1"/>
</dbReference>
<evidence type="ECO:0000256" key="1">
    <source>
        <dbReference type="ARBA" id="ARBA00022806"/>
    </source>
</evidence>
<dbReference type="GO" id="GO:0031380">
    <property type="term" value="C:nuclear RNA-directed RNA polymerase complex"/>
    <property type="evidence" value="ECO:0007669"/>
    <property type="project" value="TreeGrafter"/>
</dbReference>
<comment type="caution">
    <text evidence="4">The sequence shown here is derived from an EMBL/GenBank/DDBJ whole genome shotgun (WGS) entry which is preliminary data.</text>
</comment>
<dbReference type="InterPro" id="IPR041677">
    <property type="entry name" value="DNA2/NAM7_AAA_11"/>
</dbReference>
<dbReference type="PANTHER" id="PTHR10887:SF445">
    <property type="entry name" value="NFX1-TYPE ZINC FINGER-CONTAINING PROTEIN 1"/>
    <property type="match status" value="1"/>
</dbReference>
<keyword evidence="1" id="KW-0067">ATP-binding</keyword>
<dbReference type="GO" id="GO:0004386">
    <property type="term" value="F:helicase activity"/>
    <property type="evidence" value="ECO:0007669"/>
    <property type="project" value="InterPro"/>
</dbReference>
<feature type="region of interest" description="Disordered" evidence="2">
    <location>
        <begin position="1"/>
        <end position="21"/>
    </location>
</feature>
<keyword evidence="5" id="KW-1185">Reference proteome</keyword>
<dbReference type="SMART" id="SM00382">
    <property type="entry name" value="AAA"/>
    <property type="match status" value="1"/>
</dbReference>
<dbReference type="SUPFAM" id="SSF52540">
    <property type="entry name" value="P-loop containing nucleoside triphosphate hydrolases"/>
    <property type="match status" value="1"/>
</dbReference>
<evidence type="ECO:0000256" key="2">
    <source>
        <dbReference type="SAM" id="MobiDB-lite"/>
    </source>
</evidence>
<dbReference type="InterPro" id="IPR003593">
    <property type="entry name" value="AAA+_ATPase"/>
</dbReference>
<dbReference type="Proteomes" id="UP000758603">
    <property type="component" value="Unassembled WGS sequence"/>
</dbReference>
<dbReference type="PANTHER" id="PTHR10887">
    <property type="entry name" value="DNA2/NAM7 HELICASE FAMILY"/>
    <property type="match status" value="1"/>
</dbReference>
<dbReference type="CDD" id="cd17936">
    <property type="entry name" value="EEXXEc_NFX1"/>
    <property type="match status" value="1"/>
</dbReference>
<dbReference type="GO" id="GO:0016787">
    <property type="term" value="F:hydrolase activity"/>
    <property type="evidence" value="ECO:0007669"/>
    <property type="project" value="UniProtKB-KW"/>
</dbReference>
<dbReference type="InterPro" id="IPR027417">
    <property type="entry name" value="P-loop_NTPase"/>
</dbReference>
<evidence type="ECO:0000313" key="5">
    <source>
        <dbReference type="Proteomes" id="UP000758603"/>
    </source>
</evidence>
<feature type="domain" description="AAA+ ATPase" evidence="3">
    <location>
        <begin position="325"/>
        <end position="591"/>
    </location>
</feature>
<reference evidence="4" key="1">
    <citation type="journal article" date="2021" name="Nat. Commun.">
        <title>Genetic determinants of endophytism in the Arabidopsis root mycobiome.</title>
        <authorList>
            <person name="Mesny F."/>
            <person name="Miyauchi S."/>
            <person name="Thiergart T."/>
            <person name="Pickel B."/>
            <person name="Atanasova L."/>
            <person name="Karlsson M."/>
            <person name="Huettel B."/>
            <person name="Barry K.W."/>
            <person name="Haridas S."/>
            <person name="Chen C."/>
            <person name="Bauer D."/>
            <person name="Andreopoulos W."/>
            <person name="Pangilinan J."/>
            <person name="LaButti K."/>
            <person name="Riley R."/>
            <person name="Lipzen A."/>
            <person name="Clum A."/>
            <person name="Drula E."/>
            <person name="Henrissat B."/>
            <person name="Kohler A."/>
            <person name="Grigoriev I.V."/>
            <person name="Martin F.M."/>
            <person name="Hacquard S."/>
        </authorList>
    </citation>
    <scope>NUCLEOTIDE SEQUENCE</scope>
    <source>
        <strain evidence="4">MPI-SDFR-AT-0073</strain>
    </source>
</reference>
<dbReference type="InterPro" id="IPR041679">
    <property type="entry name" value="DNA2/NAM7-like_C"/>
</dbReference>
<dbReference type="Pfam" id="PF13087">
    <property type="entry name" value="AAA_12"/>
    <property type="match status" value="1"/>
</dbReference>
<dbReference type="EMBL" id="JAGPXC010000006">
    <property type="protein sequence ID" value="KAH6652046.1"/>
    <property type="molecule type" value="Genomic_DNA"/>
</dbReference>
<dbReference type="OrthoDB" id="2423195at2759"/>
<dbReference type="CDD" id="cd18808">
    <property type="entry name" value="SF1_C_Upf1"/>
    <property type="match status" value="1"/>
</dbReference>
<dbReference type="Pfam" id="PF13086">
    <property type="entry name" value="AAA_11"/>
    <property type="match status" value="1"/>
</dbReference>
<proteinExistence type="predicted"/>
<organism evidence="4 5">
    <name type="scientific">Truncatella angustata</name>
    <dbReference type="NCBI Taxonomy" id="152316"/>
    <lineage>
        <taxon>Eukaryota</taxon>
        <taxon>Fungi</taxon>
        <taxon>Dikarya</taxon>
        <taxon>Ascomycota</taxon>
        <taxon>Pezizomycotina</taxon>
        <taxon>Sordariomycetes</taxon>
        <taxon>Xylariomycetidae</taxon>
        <taxon>Amphisphaeriales</taxon>
        <taxon>Sporocadaceae</taxon>
        <taxon>Truncatella</taxon>
    </lineage>
</organism>
<dbReference type="RefSeq" id="XP_045956324.1">
    <property type="nucleotide sequence ID" value="XM_046098284.1"/>
</dbReference>
<evidence type="ECO:0000313" key="4">
    <source>
        <dbReference type="EMBL" id="KAH6652046.1"/>
    </source>
</evidence>
<dbReference type="InterPro" id="IPR047187">
    <property type="entry name" value="SF1_C_Upf1"/>
</dbReference>
<dbReference type="Gene3D" id="3.40.50.300">
    <property type="entry name" value="P-loop containing nucleotide triphosphate hydrolases"/>
    <property type="match status" value="2"/>
</dbReference>
<protein>
    <submittedName>
        <fullName evidence="4">P-loop containing nucleoside triphosphate hydrolase protein</fullName>
    </submittedName>
</protein>
<evidence type="ECO:0000259" key="3">
    <source>
        <dbReference type="SMART" id="SM00382"/>
    </source>
</evidence>